<reference evidence="2 3" key="1">
    <citation type="journal article" date="2019" name="Commun. Biol.">
        <title>The bagworm genome reveals a unique fibroin gene that provides high tensile strength.</title>
        <authorList>
            <person name="Kono N."/>
            <person name="Nakamura H."/>
            <person name="Ohtoshi R."/>
            <person name="Tomita M."/>
            <person name="Numata K."/>
            <person name="Arakawa K."/>
        </authorList>
    </citation>
    <scope>NUCLEOTIDE SEQUENCE [LARGE SCALE GENOMIC DNA]</scope>
</reference>
<gene>
    <name evidence="2" type="ORF">EVAR_75858_1</name>
</gene>
<dbReference type="Proteomes" id="UP000299102">
    <property type="component" value="Unassembled WGS sequence"/>
</dbReference>
<accession>A0A4C1TG78</accession>
<evidence type="ECO:0000313" key="2">
    <source>
        <dbReference type="EMBL" id="GBP12448.1"/>
    </source>
</evidence>
<evidence type="ECO:0000313" key="3">
    <source>
        <dbReference type="Proteomes" id="UP000299102"/>
    </source>
</evidence>
<comment type="caution">
    <text evidence="2">The sequence shown here is derived from an EMBL/GenBank/DDBJ whole genome shotgun (WGS) entry which is preliminary data.</text>
</comment>
<name>A0A4C1TG78_EUMVA</name>
<feature type="region of interest" description="Disordered" evidence="1">
    <location>
        <begin position="60"/>
        <end position="115"/>
    </location>
</feature>
<dbReference type="AlphaFoldDB" id="A0A4C1TG78"/>
<organism evidence="2 3">
    <name type="scientific">Eumeta variegata</name>
    <name type="common">Bagworm moth</name>
    <name type="synonym">Eumeta japonica</name>
    <dbReference type="NCBI Taxonomy" id="151549"/>
    <lineage>
        <taxon>Eukaryota</taxon>
        <taxon>Metazoa</taxon>
        <taxon>Ecdysozoa</taxon>
        <taxon>Arthropoda</taxon>
        <taxon>Hexapoda</taxon>
        <taxon>Insecta</taxon>
        <taxon>Pterygota</taxon>
        <taxon>Neoptera</taxon>
        <taxon>Endopterygota</taxon>
        <taxon>Lepidoptera</taxon>
        <taxon>Glossata</taxon>
        <taxon>Ditrysia</taxon>
        <taxon>Tineoidea</taxon>
        <taxon>Psychidae</taxon>
        <taxon>Oiketicinae</taxon>
        <taxon>Eumeta</taxon>
    </lineage>
</organism>
<proteinExistence type="predicted"/>
<keyword evidence="3" id="KW-1185">Reference proteome</keyword>
<dbReference type="OrthoDB" id="7452604at2759"/>
<protein>
    <submittedName>
        <fullName evidence="2">Uncharacterized protein</fullName>
    </submittedName>
</protein>
<evidence type="ECO:0000256" key="1">
    <source>
        <dbReference type="SAM" id="MobiDB-lite"/>
    </source>
</evidence>
<dbReference type="EMBL" id="BGZK01000051">
    <property type="protein sequence ID" value="GBP12448.1"/>
    <property type="molecule type" value="Genomic_DNA"/>
</dbReference>
<sequence length="115" mass="12814">MHILFEGTKATLKKLWIFKIKIGDNRGPAFIFCRFFSVGRTMLSDVSRRKPQQQGYFNLAGDATREGAPPPPPHGSLNRKATAGSAKEQTPPPQSCATWTMSMPRPAHEPLVPFY</sequence>